<dbReference type="Gene3D" id="3.40.50.300">
    <property type="entry name" value="P-loop containing nucleotide triphosphate hydrolases"/>
    <property type="match status" value="1"/>
</dbReference>
<dbReference type="Proteomes" id="UP001501079">
    <property type="component" value="Unassembled WGS sequence"/>
</dbReference>
<evidence type="ECO:0000256" key="6">
    <source>
        <dbReference type="RuleBase" id="RU003330"/>
    </source>
</evidence>
<comment type="catalytic activity">
    <reaction evidence="5 7">
        <text>AMP + ATP = 2 ADP</text>
        <dbReference type="Rhea" id="RHEA:12973"/>
        <dbReference type="ChEBI" id="CHEBI:30616"/>
        <dbReference type="ChEBI" id="CHEBI:456215"/>
        <dbReference type="ChEBI" id="CHEBI:456216"/>
        <dbReference type="EC" id="2.7.4.3"/>
    </reaction>
</comment>
<evidence type="ECO:0000256" key="3">
    <source>
        <dbReference type="ARBA" id="ARBA00022741"/>
    </source>
</evidence>
<dbReference type="GO" id="GO:0016301">
    <property type="term" value="F:kinase activity"/>
    <property type="evidence" value="ECO:0007669"/>
    <property type="project" value="UniProtKB-KW"/>
</dbReference>
<evidence type="ECO:0000256" key="5">
    <source>
        <dbReference type="HAMAP-Rule" id="MF_00235"/>
    </source>
</evidence>
<feature type="binding site" evidence="5">
    <location>
        <position position="139"/>
    </location>
    <ligand>
        <name>ATP</name>
        <dbReference type="ChEBI" id="CHEBI:30616"/>
    </ligand>
</feature>
<keyword evidence="2 5" id="KW-0545">Nucleotide biosynthesis</keyword>
<dbReference type="NCBIfam" id="NF011105">
    <property type="entry name" value="PRK14532.1"/>
    <property type="match status" value="1"/>
</dbReference>
<keyword evidence="9" id="KW-1185">Reference proteome</keyword>
<keyword evidence="4 5" id="KW-0418">Kinase</keyword>
<accession>A0ABP8A4E3</accession>
<sequence>MTEAITQTTQGVARLLIVGPPGAGKGTQAVFIAESLGIPAVSTGDIFRDNIKNETPLGLKVKEITSTGALVPDELTNELITDRLSQPDAANGFLLDGYPRTTGQVAYLDEWLAGRGLQIDAAVQLTADTDHIVERLLKRAAEQGRADDTEEVIRHRLDVYAEQTAPLIDVFADRGLLITVDGLGTVEEVAERIHEGLEARGIRRPDAA</sequence>
<dbReference type="RefSeq" id="WP_344755194.1">
    <property type="nucleotide sequence ID" value="NZ_BAABBW010000004.1"/>
</dbReference>
<comment type="pathway">
    <text evidence="5">Purine metabolism; AMP biosynthesis via salvage pathway; AMP from ADP: step 1/1.</text>
</comment>
<feature type="binding site" evidence="5">
    <location>
        <begin position="69"/>
        <end position="71"/>
    </location>
    <ligand>
        <name>AMP</name>
        <dbReference type="ChEBI" id="CHEBI:456215"/>
    </ligand>
</feature>
<dbReference type="InterPro" id="IPR000850">
    <property type="entry name" value="Adenylat/UMP-CMP_kin"/>
</dbReference>
<name>A0ABP8A4E3_9MICO</name>
<comment type="function">
    <text evidence="5">Catalyzes the reversible transfer of the terminal phosphate group between ATP and AMP. Plays an important role in cellular energy homeostasis and in adenine nucleotide metabolism.</text>
</comment>
<proteinExistence type="inferred from homology"/>
<feature type="binding site" evidence="5">
    <location>
        <position position="104"/>
    </location>
    <ligand>
        <name>AMP</name>
        <dbReference type="ChEBI" id="CHEBI:456215"/>
    </ligand>
</feature>
<evidence type="ECO:0000256" key="1">
    <source>
        <dbReference type="ARBA" id="ARBA00022679"/>
    </source>
</evidence>
<keyword evidence="1 5" id="KW-0808">Transferase</keyword>
<feature type="binding site" evidence="5">
    <location>
        <position position="48"/>
    </location>
    <ligand>
        <name>AMP</name>
        <dbReference type="ChEBI" id="CHEBI:456215"/>
    </ligand>
</feature>
<organism evidence="8 9">
    <name type="scientific">Gryllotalpicola koreensis</name>
    <dbReference type="NCBI Taxonomy" id="993086"/>
    <lineage>
        <taxon>Bacteria</taxon>
        <taxon>Bacillati</taxon>
        <taxon>Actinomycetota</taxon>
        <taxon>Actinomycetes</taxon>
        <taxon>Micrococcales</taxon>
        <taxon>Microbacteriaceae</taxon>
        <taxon>Gryllotalpicola</taxon>
    </lineage>
</organism>
<feature type="binding site" evidence="5">
    <location>
        <position position="43"/>
    </location>
    <ligand>
        <name>AMP</name>
        <dbReference type="ChEBI" id="CHEBI:456215"/>
    </ligand>
</feature>
<dbReference type="InterPro" id="IPR033690">
    <property type="entry name" value="Adenylat_kinase_CS"/>
</dbReference>
<feature type="binding site" evidence="5">
    <location>
        <begin position="22"/>
        <end position="27"/>
    </location>
    <ligand>
        <name>ATP</name>
        <dbReference type="ChEBI" id="CHEBI:30616"/>
    </ligand>
</feature>
<feature type="binding site" evidence="5">
    <location>
        <begin position="97"/>
        <end position="100"/>
    </location>
    <ligand>
        <name>AMP</name>
        <dbReference type="ChEBI" id="CHEBI:456215"/>
    </ligand>
</feature>
<keyword evidence="3 5" id="KW-0547">Nucleotide-binding</keyword>
<comment type="caution">
    <text evidence="8">The sequence shown here is derived from an EMBL/GenBank/DDBJ whole genome shotgun (WGS) entry which is preliminary data.</text>
</comment>
<evidence type="ECO:0000256" key="4">
    <source>
        <dbReference type="ARBA" id="ARBA00022777"/>
    </source>
</evidence>
<dbReference type="NCBIfam" id="NF011100">
    <property type="entry name" value="PRK14527.1"/>
    <property type="match status" value="1"/>
</dbReference>
<comment type="subcellular location">
    <subcellularLocation>
        <location evidence="5 7">Cytoplasm</location>
    </subcellularLocation>
</comment>
<gene>
    <name evidence="5" type="primary">adk</name>
    <name evidence="8" type="ORF">GCM10022287_26620</name>
</gene>
<keyword evidence="5" id="KW-0963">Cytoplasm</keyword>
<dbReference type="HAMAP" id="MF_00235">
    <property type="entry name" value="Adenylate_kinase_Adk"/>
    <property type="match status" value="1"/>
</dbReference>
<dbReference type="Pfam" id="PF00406">
    <property type="entry name" value="ADK"/>
    <property type="match status" value="1"/>
</dbReference>
<evidence type="ECO:0000256" key="7">
    <source>
        <dbReference type="RuleBase" id="RU003331"/>
    </source>
</evidence>
<comment type="caution">
    <text evidence="5">Lacks conserved residue(s) required for the propagation of feature annotation.</text>
</comment>
<dbReference type="PROSITE" id="PS00113">
    <property type="entry name" value="ADENYLATE_KINASE"/>
    <property type="match status" value="1"/>
</dbReference>
<feature type="binding site" evidence="5">
    <location>
        <position position="145"/>
    </location>
    <ligand>
        <name>AMP</name>
        <dbReference type="ChEBI" id="CHEBI:456215"/>
    </ligand>
</feature>
<feature type="binding site" evidence="5">
    <location>
        <position position="184"/>
    </location>
    <ligand>
        <name>ATP</name>
        <dbReference type="ChEBI" id="CHEBI:30616"/>
    </ligand>
</feature>
<comment type="subunit">
    <text evidence="5 7">Monomer.</text>
</comment>
<comment type="similarity">
    <text evidence="5 6">Belongs to the adenylate kinase family.</text>
</comment>
<feature type="region of interest" description="NMP" evidence="5">
    <location>
        <begin position="42"/>
        <end position="71"/>
    </location>
</feature>
<dbReference type="NCBIfam" id="NF001381">
    <property type="entry name" value="PRK00279.1-3"/>
    <property type="match status" value="1"/>
</dbReference>
<dbReference type="SUPFAM" id="SSF52540">
    <property type="entry name" value="P-loop containing nucleoside triphosphate hydrolases"/>
    <property type="match status" value="1"/>
</dbReference>
<keyword evidence="5 7" id="KW-0067">ATP-binding</keyword>
<dbReference type="PANTHER" id="PTHR23359">
    <property type="entry name" value="NUCLEOTIDE KINASE"/>
    <property type="match status" value="1"/>
</dbReference>
<dbReference type="CDD" id="cd01428">
    <property type="entry name" value="ADK"/>
    <property type="match status" value="1"/>
</dbReference>
<feature type="binding site" evidence="5">
    <location>
        <position position="156"/>
    </location>
    <ligand>
        <name>AMP</name>
        <dbReference type="ChEBI" id="CHEBI:456215"/>
    </ligand>
</feature>
<protein>
    <recommendedName>
        <fullName evidence="5 7">Adenylate kinase</fullName>
        <shortName evidence="5">AK</shortName>
        <ecNumber evidence="5 7">2.7.4.3</ecNumber>
    </recommendedName>
    <alternativeName>
        <fullName evidence="5">ATP-AMP transphosphorylase</fullName>
    </alternativeName>
    <alternativeName>
        <fullName evidence="5">ATP:AMP phosphotransferase</fullName>
    </alternativeName>
    <alternativeName>
        <fullName evidence="5">Adenylate monophosphate kinase</fullName>
    </alternativeName>
</protein>
<evidence type="ECO:0000313" key="9">
    <source>
        <dbReference type="Proteomes" id="UP001501079"/>
    </source>
</evidence>
<reference evidence="9" key="1">
    <citation type="journal article" date="2019" name="Int. J. Syst. Evol. Microbiol.">
        <title>The Global Catalogue of Microorganisms (GCM) 10K type strain sequencing project: providing services to taxonomists for standard genome sequencing and annotation.</title>
        <authorList>
            <consortium name="The Broad Institute Genomics Platform"/>
            <consortium name="The Broad Institute Genome Sequencing Center for Infectious Disease"/>
            <person name="Wu L."/>
            <person name="Ma J."/>
        </authorList>
    </citation>
    <scope>NUCLEOTIDE SEQUENCE [LARGE SCALE GENOMIC DNA]</scope>
    <source>
        <strain evidence="9">JCM 17591</strain>
    </source>
</reference>
<evidence type="ECO:0000256" key="2">
    <source>
        <dbReference type="ARBA" id="ARBA00022727"/>
    </source>
</evidence>
<dbReference type="EC" id="2.7.4.3" evidence="5 7"/>
<comment type="domain">
    <text evidence="5">Consists of three domains, a large central CORE domain and two small peripheral domains, NMPbind and LID, which undergo movements during catalysis. The LID domain closes over the site of phosphoryl transfer upon ATP binding. Assembling and dissambling the active center during each catalytic cycle provides an effective means to prevent ATP hydrolysis.</text>
</comment>
<dbReference type="PRINTS" id="PR00094">
    <property type="entry name" value="ADENYLTKNASE"/>
</dbReference>
<evidence type="ECO:0000313" key="8">
    <source>
        <dbReference type="EMBL" id="GAA4177591.1"/>
    </source>
</evidence>
<dbReference type="EMBL" id="BAABBW010000004">
    <property type="protein sequence ID" value="GAA4177591.1"/>
    <property type="molecule type" value="Genomic_DNA"/>
</dbReference>
<dbReference type="NCBIfam" id="NF011104">
    <property type="entry name" value="PRK14531.1"/>
    <property type="match status" value="1"/>
</dbReference>
<dbReference type="InterPro" id="IPR027417">
    <property type="entry name" value="P-loop_NTPase"/>
</dbReference>